<keyword evidence="1" id="KW-0732">Signal</keyword>
<dbReference type="InterPro" id="IPR000259">
    <property type="entry name" value="Adhesion_dom_fimbrial"/>
</dbReference>
<dbReference type="InterPro" id="IPR036937">
    <property type="entry name" value="Adhesion_dom_fimbrial_sf"/>
</dbReference>
<dbReference type="Pfam" id="PF00419">
    <property type="entry name" value="Fimbrial"/>
    <property type="match status" value="1"/>
</dbReference>
<organism evidence="4">
    <name type="scientific">Salmonella enterica</name>
    <name type="common">Salmonella choleraesuis</name>
    <dbReference type="NCBI Taxonomy" id="28901"/>
    <lineage>
        <taxon>Bacteria</taxon>
        <taxon>Pseudomonadati</taxon>
        <taxon>Pseudomonadota</taxon>
        <taxon>Gammaproteobacteria</taxon>
        <taxon>Enterobacterales</taxon>
        <taxon>Enterobacteriaceae</taxon>
        <taxon>Salmonella</taxon>
    </lineage>
</organism>
<evidence type="ECO:0000313" key="4">
    <source>
        <dbReference type="EMBL" id="EDH3028814.1"/>
    </source>
</evidence>
<reference evidence="4" key="1">
    <citation type="submission" date="2019-10" db="EMBL/GenBank/DDBJ databases">
        <authorList>
            <consortium name="PulseNet: The National Subtyping Network for Foodborne Disease Surveillance"/>
            <person name="Tarr C.L."/>
            <person name="Trees E."/>
            <person name="Katz L.S."/>
            <person name="Carleton-Romer H.A."/>
            <person name="Stroika S."/>
            <person name="Kucerova Z."/>
            <person name="Roache K.F."/>
            <person name="Sabol A.L."/>
            <person name="Besser J."/>
            <person name="Gerner-Smidt P."/>
        </authorList>
    </citation>
    <scope>NUCLEOTIDE SEQUENCE</scope>
    <source>
        <strain evidence="5">2014K-0489</strain>
        <strain evidence="3">PNUSAS094603</strain>
        <strain evidence="4">PNUSAS109927</strain>
    </source>
</reference>
<dbReference type="InterPro" id="IPR050263">
    <property type="entry name" value="Bact_Fimbrial_Adh_Pro"/>
</dbReference>
<comment type="caution">
    <text evidence="4">The sequence shown here is derived from an EMBL/GenBank/DDBJ whole genome shotgun (WGS) entry which is preliminary data.</text>
</comment>
<evidence type="ECO:0000313" key="5">
    <source>
        <dbReference type="EMBL" id="EDH4586545.1"/>
    </source>
</evidence>
<dbReference type="GO" id="GO:0009289">
    <property type="term" value="C:pilus"/>
    <property type="evidence" value="ECO:0007669"/>
    <property type="project" value="InterPro"/>
</dbReference>
<evidence type="ECO:0000259" key="2">
    <source>
        <dbReference type="Pfam" id="PF00419"/>
    </source>
</evidence>
<protein>
    <submittedName>
        <fullName evidence="3 4">Fimbrial protein</fullName>
    </submittedName>
</protein>
<proteinExistence type="predicted"/>
<dbReference type="Gene3D" id="2.60.40.1090">
    <property type="entry name" value="Fimbrial-type adhesion domain"/>
    <property type="match status" value="1"/>
</dbReference>
<feature type="domain" description="Fimbrial-type adhesion" evidence="2">
    <location>
        <begin position="30"/>
        <end position="181"/>
    </location>
</feature>
<evidence type="ECO:0000256" key="1">
    <source>
        <dbReference type="SAM" id="SignalP"/>
    </source>
</evidence>
<feature type="signal peptide" evidence="1">
    <location>
        <begin position="1"/>
        <end position="23"/>
    </location>
</feature>
<dbReference type="AlphaFoldDB" id="A0A633Q3Z0"/>
<dbReference type="PANTHER" id="PTHR33420">
    <property type="entry name" value="FIMBRIAL SUBUNIT ELFA-RELATED"/>
    <property type="match status" value="1"/>
</dbReference>
<dbReference type="EMBL" id="AAMHSF010000023">
    <property type="protein sequence ID" value="EDH4586545.1"/>
    <property type="molecule type" value="Genomic_DNA"/>
</dbReference>
<dbReference type="EMBL" id="AAMHCR010000083">
    <property type="protein sequence ID" value="EDH3028814.1"/>
    <property type="molecule type" value="Genomic_DNA"/>
</dbReference>
<feature type="chain" id="PRO_5033511499" evidence="1">
    <location>
        <begin position="24"/>
        <end position="181"/>
    </location>
</feature>
<dbReference type="EMBL" id="AAKAJM010000031">
    <property type="protein sequence ID" value="ECQ3014327.1"/>
    <property type="molecule type" value="Genomic_DNA"/>
</dbReference>
<sequence length="181" mass="18888">MNKAGILSVAGVLLLSVAGSACAADTSLNITFNGSLIDRVCESEQGDQPLEVTFPNRALKYFQLHSQTDVVSFFIGLKNCSSATKQKAVGLTFTFPQTVDVGSVTALKTSGDTGLVIVMVDSDGHPVKPGEVVNVGHIEYTGSGEGNVNRFPFGAYVMAPPGITVKAGSYSATATFTVSYQ</sequence>
<dbReference type="PROSITE" id="PS51257">
    <property type="entry name" value="PROKAR_LIPOPROTEIN"/>
    <property type="match status" value="1"/>
</dbReference>
<dbReference type="InterPro" id="IPR008966">
    <property type="entry name" value="Adhesion_dom_sf"/>
</dbReference>
<gene>
    <name evidence="5" type="ORF">CBX91_21560</name>
    <name evidence="3" type="ORF">FZ370_21845</name>
    <name evidence="4" type="ORF">GC818_19970</name>
</gene>
<dbReference type="PANTHER" id="PTHR33420:SF26">
    <property type="entry name" value="FIMBRIAL SUBUNIT"/>
    <property type="match status" value="1"/>
</dbReference>
<evidence type="ECO:0000313" key="3">
    <source>
        <dbReference type="EMBL" id="ECQ3014327.1"/>
    </source>
</evidence>
<name>A0A633Q3Z0_SALER</name>
<accession>A0A633Q3Z0</accession>
<dbReference type="SUPFAM" id="SSF49401">
    <property type="entry name" value="Bacterial adhesins"/>
    <property type="match status" value="1"/>
</dbReference>
<dbReference type="GO" id="GO:0043709">
    <property type="term" value="P:cell adhesion involved in single-species biofilm formation"/>
    <property type="evidence" value="ECO:0007669"/>
    <property type="project" value="TreeGrafter"/>
</dbReference>